<sequence length="351" mass="40115">MNNYKSLKKNQLIAVFARFNHWHYNLNESKGHGESKDLSSLALDELIDNLKVHEVVMEKDSEIYIGKKERVKSIALKAKKESSDDETLTSRSDDETSTSGSDDEEYAMAVRNFKKFFRRKGKFVRQPRDENKSFRQRDEKKGKSDQKCFRCGDPNHLIGDCPKPPRNKDQKAFMEVLGVIAKMMPKTKLTTKLVSWLNSQMSMQTEYDSLCEISLNIINKNKILKTKRDLLEKEILELNEKIKKLERSKEIEIAFKSCEELKLENAKLKETQVKFDSGKASTSETKTMSFVGSSVEKVMDGSTIKVHGSTLPGSVSRTNGEKGTEHVFSPPMSSRSDFVITRKKLIHNSID</sequence>
<dbReference type="Gene3D" id="4.10.60.10">
    <property type="entry name" value="Zinc finger, CCHC-type"/>
    <property type="match status" value="1"/>
</dbReference>
<evidence type="ECO:0000313" key="6">
    <source>
        <dbReference type="Proteomes" id="UP001151760"/>
    </source>
</evidence>
<evidence type="ECO:0000313" key="5">
    <source>
        <dbReference type="EMBL" id="GJT42519.1"/>
    </source>
</evidence>
<keyword evidence="6" id="KW-1185">Reference proteome</keyword>
<feature type="region of interest" description="Disordered" evidence="3">
    <location>
        <begin position="309"/>
        <end position="333"/>
    </location>
</feature>
<accession>A0ABQ5E084</accession>
<feature type="region of interest" description="Disordered" evidence="3">
    <location>
        <begin position="78"/>
        <end position="104"/>
    </location>
</feature>
<dbReference type="PROSITE" id="PS50158">
    <property type="entry name" value="ZF_CCHC"/>
    <property type="match status" value="1"/>
</dbReference>
<feature type="coiled-coil region" evidence="2">
    <location>
        <begin position="221"/>
        <end position="271"/>
    </location>
</feature>
<keyword evidence="2" id="KW-0175">Coiled coil</keyword>
<proteinExistence type="predicted"/>
<protein>
    <submittedName>
        <fullName evidence="5">Zf-CCHC domain-containing protein</fullName>
    </submittedName>
</protein>
<feature type="domain" description="CCHC-type" evidence="4">
    <location>
        <begin position="147"/>
        <end position="163"/>
    </location>
</feature>
<feature type="compositionally biased region" description="Basic and acidic residues" evidence="3">
    <location>
        <begin position="126"/>
        <end position="147"/>
    </location>
</feature>
<keyword evidence="1" id="KW-0862">Zinc</keyword>
<dbReference type="SMART" id="SM00343">
    <property type="entry name" value="ZnF_C2HC"/>
    <property type="match status" value="1"/>
</dbReference>
<dbReference type="InterPro" id="IPR001878">
    <property type="entry name" value="Znf_CCHC"/>
</dbReference>
<evidence type="ECO:0000256" key="1">
    <source>
        <dbReference type="PROSITE-ProRule" id="PRU00047"/>
    </source>
</evidence>
<evidence type="ECO:0000256" key="2">
    <source>
        <dbReference type="SAM" id="Coils"/>
    </source>
</evidence>
<reference evidence="5" key="1">
    <citation type="journal article" date="2022" name="Int. J. Mol. Sci.">
        <title>Draft Genome of Tanacetum Coccineum: Genomic Comparison of Closely Related Tanacetum-Family Plants.</title>
        <authorList>
            <person name="Yamashiro T."/>
            <person name="Shiraishi A."/>
            <person name="Nakayama K."/>
            <person name="Satake H."/>
        </authorList>
    </citation>
    <scope>NUCLEOTIDE SEQUENCE</scope>
</reference>
<dbReference type="Proteomes" id="UP001151760">
    <property type="component" value="Unassembled WGS sequence"/>
</dbReference>
<dbReference type="InterPro" id="IPR036875">
    <property type="entry name" value="Znf_CCHC_sf"/>
</dbReference>
<comment type="caution">
    <text evidence="5">The sequence shown here is derived from an EMBL/GenBank/DDBJ whole genome shotgun (WGS) entry which is preliminary data.</text>
</comment>
<evidence type="ECO:0000256" key="3">
    <source>
        <dbReference type="SAM" id="MobiDB-lite"/>
    </source>
</evidence>
<name>A0ABQ5E084_9ASTR</name>
<reference evidence="5" key="2">
    <citation type="submission" date="2022-01" db="EMBL/GenBank/DDBJ databases">
        <authorList>
            <person name="Yamashiro T."/>
            <person name="Shiraishi A."/>
            <person name="Satake H."/>
            <person name="Nakayama K."/>
        </authorList>
    </citation>
    <scope>NUCLEOTIDE SEQUENCE</scope>
</reference>
<dbReference type="SUPFAM" id="SSF57756">
    <property type="entry name" value="Retrovirus zinc finger-like domains"/>
    <property type="match status" value="1"/>
</dbReference>
<evidence type="ECO:0000259" key="4">
    <source>
        <dbReference type="PROSITE" id="PS50158"/>
    </source>
</evidence>
<dbReference type="EMBL" id="BQNB010015652">
    <property type="protein sequence ID" value="GJT42519.1"/>
    <property type="molecule type" value="Genomic_DNA"/>
</dbReference>
<organism evidence="5 6">
    <name type="scientific">Tanacetum coccineum</name>
    <dbReference type="NCBI Taxonomy" id="301880"/>
    <lineage>
        <taxon>Eukaryota</taxon>
        <taxon>Viridiplantae</taxon>
        <taxon>Streptophyta</taxon>
        <taxon>Embryophyta</taxon>
        <taxon>Tracheophyta</taxon>
        <taxon>Spermatophyta</taxon>
        <taxon>Magnoliopsida</taxon>
        <taxon>eudicotyledons</taxon>
        <taxon>Gunneridae</taxon>
        <taxon>Pentapetalae</taxon>
        <taxon>asterids</taxon>
        <taxon>campanulids</taxon>
        <taxon>Asterales</taxon>
        <taxon>Asteraceae</taxon>
        <taxon>Asteroideae</taxon>
        <taxon>Anthemideae</taxon>
        <taxon>Anthemidinae</taxon>
        <taxon>Tanacetum</taxon>
    </lineage>
</organism>
<keyword evidence="1" id="KW-0479">Metal-binding</keyword>
<feature type="region of interest" description="Disordered" evidence="3">
    <location>
        <begin position="124"/>
        <end position="147"/>
    </location>
</feature>
<keyword evidence="1" id="KW-0863">Zinc-finger</keyword>
<gene>
    <name evidence="5" type="ORF">Tco_0951234</name>
</gene>